<accession>A0A2S2QQ94</accession>
<proteinExistence type="predicted"/>
<sequence>MNKGSNIAVFRSENTNANAPPMNNNDEIKVYQLGLFISSNEDIWRIIGFHNYGMNGQHGQQVFFGNKTEIDSVINPPKTILIILLKLCNRADYFGVFVRT</sequence>
<name>A0A2S2QQ94_9HEMI</name>
<evidence type="ECO:0000313" key="1">
    <source>
        <dbReference type="EMBL" id="MBY79901.1"/>
    </source>
</evidence>
<organism evidence="1">
    <name type="scientific">Sipha flava</name>
    <name type="common">yellow sugarcane aphid</name>
    <dbReference type="NCBI Taxonomy" id="143950"/>
    <lineage>
        <taxon>Eukaryota</taxon>
        <taxon>Metazoa</taxon>
        <taxon>Ecdysozoa</taxon>
        <taxon>Arthropoda</taxon>
        <taxon>Hexapoda</taxon>
        <taxon>Insecta</taxon>
        <taxon>Pterygota</taxon>
        <taxon>Neoptera</taxon>
        <taxon>Paraneoptera</taxon>
        <taxon>Hemiptera</taxon>
        <taxon>Sternorrhyncha</taxon>
        <taxon>Aphidomorpha</taxon>
        <taxon>Aphidoidea</taxon>
        <taxon>Aphididae</taxon>
        <taxon>Sipha</taxon>
    </lineage>
</organism>
<protein>
    <submittedName>
        <fullName evidence="1">Uncharacterized protein</fullName>
    </submittedName>
</protein>
<dbReference type="EMBL" id="GGMS01010698">
    <property type="protein sequence ID" value="MBY79901.1"/>
    <property type="molecule type" value="Transcribed_RNA"/>
</dbReference>
<gene>
    <name evidence="1" type="ORF">g.136134</name>
</gene>
<reference evidence="1" key="1">
    <citation type="submission" date="2018-04" db="EMBL/GenBank/DDBJ databases">
        <title>Transcriptome assembly of Sipha flava.</title>
        <authorList>
            <person name="Scully E.D."/>
            <person name="Geib S.M."/>
            <person name="Palmer N.A."/>
            <person name="Koch K."/>
            <person name="Bradshaw J."/>
            <person name="Heng-Moss T."/>
            <person name="Sarath G."/>
        </authorList>
    </citation>
    <scope>NUCLEOTIDE SEQUENCE</scope>
</reference>
<dbReference type="AlphaFoldDB" id="A0A2S2QQ94"/>